<evidence type="ECO:0000313" key="5">
    <source>
        <dbReference type="WBParaSite" id="TASK_0000890101-mRNA-1"/>
    </source>
</evidence>
<proteinExistence type="inferred from homology"/>
<dbReference type="STRING" id="60517.A0A0R3WDP9"/>
<dbReference type="OrthoDB" id="10267474at2759"/>
<comment type="similarity">
    <text evidence="1">Belongs to the prefoldin subunit alpha family.</text>
</comment>
<name>A0A0R3WDP9_TAEAS</name>
<organism evidence="5">
    <name type="scientific">Taenia asiatica</name>
    <name type="common">Asian tapeworm</name>
    <dbReference type="NCBI Taxonomy" id="60517"/>
    <lineage>
        <taxon>Eukaryota</taxon>
        <taxon>Metazoa</taxon>
        <taxon>Spiralia</taxon>
        <taxon>Lophotrochozoa</taxon>
        <taxon>Platyhelminthes</taxon>
        <taxon>Cestoda</taxon>
        <taxon>Eucestoda</taxon>
        <taxon>Cyclophyllidea</taxon>
        <taxon>Taeniidae</taxon>
        <taxon>Taenia</taxon>
    </lineage>
</organism>
<dbReference type="Gene3D" id="1.10.287.370">
    <property type="match status" value="1"/>
</dbReference>
<dbReference type="FunFam" id="1.10.287.370:FF:000004">
    <property type="entry name" value="Probable prefoldin subunit 5"/>
    <property type="match status" value="1"/>
</dbReference>
<dbReference type="GO" id="GO:0005737">
    <property type="term" value="C:cytoplasm"/>
    <property type="evidence" value="ECO:0007669"/>
    <property type="project" value="TreeGrafter"/>
</dbReference>
<dbReference type="GO" id="GO:0016272">
    <property type="term" value="C:prefoldin complex"/>
    <property type="evidence" value="ECO:0007669"/>
    <property type="project" value="InterPro"/>
</dbReference>
<evidence type="ECO:0000256" key="2">
    <source>
        <dbReference type="ARBA" id="ARBA00023186"/>
    </source>
</evidence>
<dbReference type="PANTHER" id="PTHR12674">
    <property type="entry name" value="PREFOLDIN SUBUNIT 5"/>
    <property type="match status" value="1"/>
</dbReference>
<evidence type="ECO:0000256" key="1">
    <source>
        <dbReference type="ARBA" id="ARBA00010048"/>
    </source>
</evidence>
<reference evidence="3 4" key="2">
    <citation type="submission" date="2018-11" db="EMBL/GenBank/DDBJ databases">
        <authorList>
            <consortium name="Pathogen Informatics"/>
        </authorList>
    </citation>
    <scope>NUCLEOTIDE SEQUENCE [LARGE SCALE GENOMIC DNA]</scope>
</reference>
<keyword evidence="2" id="KW-0143">Chaperone</keyword>
<dbReference type="GO" id="GO:1990114">
    <property type="term" value="P:RNA polymerase II core complex assembly"/>
    <property type="evidence" value="ECO:0007669"/>
    <property type="project" value="TreeGrafter"/>
</dbReference>
<accession>A0A0R3WDP9</accession>
<dbReference type="Pfam" id="PF02996">
    <property type="entry name" value="Prefoldin"/>
    <property type="match status" value="1"/>
</dbReference>
<dbReference type="AlphaFoldDB" id="A0A0R3WDP9"/>
<dbReference type="CDD" id="cd23157">
    <property type="entry name" value="Prefoldin_5"/>
    <property type="match status" value="1"/>
</dbReference>
<protein>
    <submittedName>
        <fullName evidence="5">Prefoldin subunit 5</fullName>
    </submittedName>
</protein>
<dbReference type="EMBL" id="UYRS01018923">
    <property type="protein sequence ID" value="VDK41242.1"/>
    <property type="molecule type" value="Genomic_DNA"/>
</dbReference>
<dbReference type="GO" id="GO:1990113">
    <property type="term" value="P:RNA polymerase I assembly"/>
    <property type="evidence" value="ECO:0007669"/>
    <property type="project" value="TreeGrafter"/>
</dbReference>
<evidence type="ECO:0000313" key="3">
    <source>
        <dbReference type="EMBL" id="VDK41242.1"/>
    </source>
</evidence>
<gene>
    <name evidence="3" type="ORF">TASK_LOCUS8902</name>
</gene>
<dbReference type="InterPro" id="IPR009053">
    <property type="entry name" value="Prefoldin"/>
</dbReference>
<dbReference type="InterPro" id="IPR011599">
    <property type="entry name" value="PFD_alpha_archaea"/>
</dbReference>
<keyword evidence="4" id="KW-1185">Reference proteome</keyword>
<dbReference type="Proteomes" id="UP000282613">
    <property type="component" value="Unassembled WGS sequence"/>
</dbReference>
<dbReference type="GO" id="GO:0006457">
    <property type="term" value="P:protein folding"/>
    <property type="evidence" value="ECO:0007669"/>
    <property type="project" value="InterPro"/>
</dbReference>
<evidence type="ECO:0000313" key="4">
    <source>
        <dbReference type="Proteomes" id="UP000282613"/>
    </source>
</evidence>
<dbReference type="InterPro" id="IPR004127">
    <property type="entry name" value="Prefoldin_subunit_alpha"/>
</dbReference>
<dbReference type="GO" id="GO:1990115">
    <property type="term" value="P:RNA polymerase III assembly"/>
    <property type="evidence" value="ECO:0007669"/>
    <property type="project" value="TreeGrafter"/>
</dbReference>
<sequence>MSGAESVDIATLPLPQIQEIAKQFEQKIQYINASLQQLRMLQGQFASSRDCLKSFNVENKDKSTLIPLTSTLCVPGKLVNPTRVLVDIGTGYFVEMEVEDANKHFTRRIEFIEKQIEKVAPVLAQKTQEHRAIVSVLEAKAKAFMKAQGVKQAS</sequence>
<dbReference type="PANTHER" id="PTHR12674:SF2">
    <property type="entry name" value="PREFOLDIN SUBUNIT 5"/>
    <property type="match status" value="1"/>
</dbReference>
<reference evidence="5" key="1">
    <citation type="submission" date="2017-02" db="UniProtKB">
        <authorList>
            <consortium name="WormBaseParasite"/>
        </authorList>
    </citation>
    <scope>IDENTIFICATION</scope>
</reference>
<dbReference type="WBParaSite" id="TASK_0000890101-mRNA-1">
    <property type="protein sequence ID" value="TASK_0000890101-mRNA-1"/>
    <property type="gene ID" value="TASK_0000890101"/>
</dbReference>
<dbReference type="NCBIfam" id="TIGR00293">
    <property type="entry name" value="prefoldin subunit alpha"/>
    <property type="match status" value="1"/>
</dbReference>
<dbReference type="SUPFAM" id="SSF46579">
    <property type="entry name" value="Prefoldin"/>
    <property type="match status" value="1"/>
</dbReference>
<dbReference type="GO" id="GO:0051082">
    <property type="term" value="F:unfolded protein binding"/>
    <property type="evidence" value="ECO:0007669"/>
    <property type="project" value="InterPro"/>
</dbReference>